<evidence type="ECO:0000256" key="1">
    <source>
        <dbReference type="ARBA" id="ARBA00012864"/>
    </source>
</evidence>
<accession>E9T7G7</accession>
<comment type="catalytic activity">
    <reaction evidence="7">
        <text>4-imidazolone-5-propanoate + H2O = N-formimidoyl-L-glutamate</text>
        <dbReference type="Rhea" id="RHEA:23660"/>
        <dbReference type="ChEBI" id="CHEBI:15377"/>
        <dbReference type="ChEBI" id="CHEBI:58928"/>
        <dbReference type="ChEBI" id="CHEBI:77893"/>
        <dbReference type="EC" id="3.5.2.7"/>
    </reaction>
</comment>
<dbReference type="STRING" id="43767.A6I91_08450"/>
<dbReference type="InterPro" id="IPR011059">
    <property type="entry name" value="Metal-dep_hydrolase_composite"/>
</dbReference>
<keyword evidence="3 7" id="KW-0378">Hydrolase</keyword>
<feature type="binding site" evidence="7">
    <location>
        <position position="84"/>
    </location>
    <ligand>
        <name>4-imidazolone-5-propanoate</name>
        <dbReference type="ChEBI" id="CHEBI:77893"/>
    </ligand>
</feature>
<keyword evidence="7" id="KW-0963">Cytoplasm</keyword>
<evidence type="ECO:0000259" key="8">
    <source>
        <dbReference type="Pfam" id="PF01979"/>
    </source>
</evidence>
<comment type="function">
    <text evidence="7">Catalyzes the hydrolytic cleavage of the carbon-nitrogen bond in imidazolone-5-propanoate to yield N-formimidoyl-L-glutamate. It is the third step in the universal histidine degradation pathway.</text>
</comment>
<feature type="binding site" evidence="7">
    <location>
        <position position="77"/>
    </location>
    <ligand>
        <name>Zn(2+)</name>
        <dbReference type="ChEBI" id="CHEBI:29105"/>
    </ligand>
</feature>
<evidence type="ECO:0000256" key="5">
    <source>
        <dbReference type="ARBA" id="ARBA00022833"/>
    </source>
</evidence>
<keyword evidence="2 7" id="KW-0479">Metal-binding</keyword>
<dbReference type="Pfam" id="PF01979">
    <property type="entry name" value="Amidohydro_1"/>
    <property type="match status" value="1"/>
</dbReference>
<comment type="cofactor">
    <cofactor evidence="7">
        <name>Zn(2+)</name>
        <dbReference type="ChEBI" id="CHEBI:29105"/>
    </cofactor>
    <cofactor evidence="7">
        <name>Fe(3+)</name>
        <dbReference type="ChEBI" id="CHEBI:29034"/>
    </cofactor>
    <text evidence="7">Binds 1 zinc or iron ion per subunit.</text>
</comment>
<comment type="pathway">
    <text evidence="7">Amino-acid degradation; L-histidine degradation into L-glutamate; N-formimidoyl-L-glutamate from L-histidine: step 3/3.</text>
</comment>
<keyword evidence="4 7" id="KW-0369">Histidine metabolism</keyword>
<protein>
    <recommendedName>
        <fullName evidence="1 7">Imidazolonepropionase</fullName>
        <ecNumber evidence="1 7">3.5.2.7</ecNumber>
    </recommendedName>
    <alternativeName>
        <fullName evidence="7">Imidazolone-5-propionate hydrolase</fullName>
    </alternativeName>
</protein>
<gene>
    <name evidence="7 9" type="primary">hutI</name>
    <name evidence="9" type="ORF">HMPREF0724_14723</name>
</gene>
<feature type="binding site" evidence="7">
    <location>
        <position position="142"/>
    </location>
    <ligand>
        <name>4-imidazolone-5-propanoate</name>
        <dbReference type="ChEBI" id="CHEBI:77893"/>
    </ligand>
</feature>
<dbReference type="SUPFAM" id="SSF51556">
    <property type="entry name" value="Metallo-dependent hydrolases"/>
    <property type="match status" value="1"/>
</dbReference>
<dbReference type="HOGENOM" id="CLU_041647_1_0_11"/>
<dbReference type="GO" id="GO:0019556">
    <property type="term" value="P:L-histidine catabolic process to glutamate and formamide"/>
    <property type="evidence" value="ECO:0007669"/>
    <property type="project" value="UniProtKB-UniRule"/>
</dbReference>
<keyword evidence="5 7" id="KW-0862">Zinc</keyword>
<organism evidence="9 10">
    <name type="scientific">Prescottella equi ATCC 33707</name>
    <dbReference type="NCBI Taxonomy" id="525370"/>
    <lineage>
        <taxon>Bacteria</taxon>
        <taxon>Bacillati</taxon>
        <taxon>Actinomycetota</taxon>
        <taxon>Actinomycetes</taxon>
        <taxon>Mycobacteriales</taxon>
        <taxon>Nocardiaceae</taxon>
        <taxon>Prescottella</taxon>
    </lineage>
</organism>
<feature type="binding site" evidence="7">
    <location>
        <position position="235"/>
    </location>
    <ligand>
        <name>4-imidazolone-5-propanoate</name>
        <dbReference type="ChEBI" id="CHEBI:77893"/>
    </ligand>
</feature>
<dbReference type="Gene3D" id="3.20.20.140">
    <property type="entry name" value="Metal-dependent hydrolases"/>
    <property type="match status" value="1"/>
</dbReference>
<dbReference type="RefSeq" id="WP_005517403.1">
    <property type="nucleotide sequence ID" value="NZ_CM001149.1"/>
</dbReference>
<evidence type="ECO:0000313" key="10">
    <source>
        <dbReference type="Proteomes" id="UP000004245"/>
    </source>
</evidence>
<feature type="binding site" evidence="7">
    <location>
        <position position="306"/>
    </location>
    <ligand>
        <name>Zn(2+)</name>
        <dbReference type="ChEBI" id="CHEBI:29105"/>
    </ligand>
</feature>
<reference evidence="9" key="1">
    <citation type="submission" date="2011-01" db="EMBL/GenBank/DDBJ databases">
        <authorList>
            <person name="Muzny D."/>
            <person name="Qin X."/>
            <person name="Buhay C."/>
            <person name="Dugan-Rocha S."/>
            <person name="Ding Y."/>
            <person name="Chen G."/>
            <person name="Hawes A."/>
            <person name="Holder M."/>
            <person name="Jhangiani S."/>
            <person name="Johnson A."/>
            <person name="Khan Z."/>
            <person name="Li Z."/>
            <person name="Liu W."/>
            <person name="Liu X."/>
            <person name="Perez L."/>
            <person name="Shen H."/>
            <person name="Wang Q."/>
            <person name="Watt J."/>
            <person name="Xi L."/>
            <person name="Xin Y."/>
            <person name="Zhou J."/>
            <person name="Deng J."/>
            <person name="Jiang H."/>
            <person name="Liu Y."/>
            <person name="Qu J."/>
            <person name="Song X.-Z."/>
            <person name="Zhang L."/>
            <person name="Villasana D."/>
            <person name="Johnson A."/>
            <person name="Liu J."/>
            <person name="Liyanage D."/>
            <person name="Lorensuhewa L."/>
            <person name="Robinson T."/>
            <person name="Song A."/>
            <person name="Song B.-B."/>
            <person name="Dinh H."/>
            <person name="Thornton R."/>
            <person name="Coyle M."/>
            <person name="Francisco L."/>
            <person name="Jackson L."/>
            <person name="Javaid M."/>
            <person name="Korchina V."/>
            <person name="Kovar C."/>
            <person name="Mata R."/>
            <person name="Mathew T."/>
            <person name="Ngo R."/>
            <person name="Nguyen L."/>
            <person name="Nguyen N."/>
            <person name="Okwuonu G."/>
            <person name="Ongeri F."/>
            <person name="Pham C."/>
            <person name="Simmons D."/>
            <person name="Wilczek-Boney K."/>
            <person name="Hale W."/>
            <person name="Jakkamsetti A."/>
            <person name="Pham P."/>
            <person name="Ruth R."/>
            <person name="San Lucas F."/>
            <person name="Warren J."/>
            <person name="Zhang J."/>
            <person name="Zhao Z."/>
            <person name="Zhou C."/>
            <person name="Zhu D."/>
            <person name="Lee S."/>
            <person name="Bess C."/>
            <person name="Blankenburg K."/>
            <person name="Forbes L."/>
            <person name="Fu Q."/>
            <person name="Gubbala S."/>
            <person name="Hirani K."/>
            <person name="Jayaseelan J.C."/>
            <person name="Lara F."/>
            <person name="Munidasa M."/>
            <person name="Palculict T."/>
            <person name="Patil S."/>
            <person name="Pu L.-L."/>
            <person name="Saada N."/>
            <person name="Tang L."/>
            <person name="Weissenberger G."/>
            <person name="Zhu Y."/>
            <person name="Hemphill L."/>
            <person name="Shang Y."/>
            <person name="Youmans B."/>
            <person name="Ayvaz T."/>
            <person name="Ross M."/>
            <person name="Santibanez J."/>
            <person name="Aqrawi P."/>
            <person name="Gross S."/>
            <person name="Joshi V."/>
            <person name="Fowler G."/>
            <person name="Nazareth L."/>
            <person name="Reid J."/>
            <person name="Worley K."/>
            <person name="Petrosino J."/>
            <person name="Highlander S."/>
            <person name="Gibbs R."/>
        </authorList>
    </citation>
    <scope>NUCLEOTIDE SEQUENCE [LARGE SCALE GENOMIC DNA]</scope>
    <source>
        <strain evidence="9">ATCC 33707</strain>
    </source>
</reference>
<dbReference type="Gene3D" id="2.30.40.10">
    <property type="entry name" value="Urease, subunit C, domain 1"/>
    <property type="match status" value="1"/>
</dbReference>
<feature type="binding site" evidence="7">
    <location>
        <position position="232"/>
    </location>
    <ligand>
        <name>Zn(2+)</name>
        <dbReference type="ChEBI" id="CHEBI:29105"/>
    </ligand>
</feature>
<evidence type="ECO:0000256" key="3">
    <source>
        <dbReference type="ARBA" id="ARBA00022801"/>
    </source>
</evidence>
<comment type="caution">
    <text evidence="9">The sequence shown here is derived from an EMBL/GenBank/DDBJ whole genome shotgun (WGS) entry which is preliminary data.</text>
</comment>
<feature type="binding site" evidence="7">
    <location>
        <position position="232"/>
    </location>
    <ligand>
        <name>Fe(3+)</name>
        <dbReference type="ChEBI" id="CHEBI:29034"/>
    </ligand>
</feature>
<dbReference type="EC" id="3.5.2.7" evidence="1 7"/>
<name>E9T7G7_RHOHA</name>
<feature type="binding site" evidence="7">
    <location>
        <position position="310"/>
    </location>
    <ligand>
        <name>N-formimidoyl-L-glutamate</name>
        <dbReference type="ChEBI" id="CHEBI:58928"/>
    </ligand>
</feature>
<evidence type="ECO:0000256" key="2">
    <source>
        <dbReference type="ARBA" id="ARBA00022723"/>
    </source>
</evidence>
<keyword evidence="6 7" id="KW-0408">Iron</keyword>
<dbReference type="GO" id="GO:0005506">
    <property type="term" value="F:iron ion binding"/>
    <property type="evidence" value="ECO:0007669"/>
    <property type="project" value="UniProtKB-UniRule"/>
</dbReference>
<comment type="subcellular location">
    <subcellularLocation>
        <location evidence="7">Cytoplasm</location>
    </subcellularLocation>
</comment>
<dbReference type="OrthoDB" id="9776455at2"/>
<dbReference type="GO" id="GO:0050480">
    <property type="term" value="F:imidazolonepropionase activity"/>
    <property type="evidence" value="ECO:0007669"/>
    <property type="project" value="UniProtKB-UniRule"/>
</dbReference>
<dbReference type="GO" id="GO:0005737">
    <property type="term" value="C:cytoplasm"/>
    <property type="evidence" value="ECO:0007669"/>
    <property type="project" value="UniProtKB-SubCell"/>
</dbReference>
<feature type="binding site" evidence="7">
    <location>
        <position position="169"/>
    </location>
    <ligand>
        <name>4-imidazolone-5-propanoate</name>
        <dbReference type="ChEBI" id="CHEBI:77893"/>
    </ligand>
</feature>
<feature type="binding site" evidence="7">
    <location>
        <position position="75"/>
    </location>
    <ligand>
        <name>Fe(3+)</name>
        <dbReference type="ChEBI" id="CHEBI:29034"/>
    </ligand>
</feature>
<feature type="binding site" evidence="7">
    <location>
        <position position="142"/>
    </location>
    <ligand>
        <name>N-formimidoyl-L-glutamate</name>
        <dbReference type="ChEBI" id="CHEBI:58928"/>
    </ligand>
</feature>
<dbReference type="GO" id="GO:0008270">
    <property type="term" value="F:zinc ion binding"/>
    <property type="evidence" value="ECO:0007669"/>
    <property type="project" value="UniProtKB-UniRule"/>
</dbReference>
<proteinExistence type="inferred from homology"/>
<dbReference type="EMBL" id="ADNW02000031">
    <property type="protein sequence ID" value="EGD21667.1"/>
    <property type="molecule type" value="Genomic_DNA"/>
</dbReference>
<comment type="similarity">
    <text evidence="7">Belongs to the metallo-dependent hydrolases superfamily. HutI family.</text>
</comment>
<dbReference type="PANTHER" id="PTHR42752">
    <property type="entry name" value="IMIDAZOLONEPROPIONASE"/>
    <property type="match status" value="1"/>
</dbReference>
<dbReference type="Proteomes" id="UP000004245">
    <property type="component" value="Unassembled WGS sequence"/>
</dbReference>
<feature type="binding site" evidence="7">
    <location>
        <position position="306"/>
    </location>
    <ligand>
        <name>Fe(3+)</name>
        <dbReference type="ChEBI" id="CHEBI:29034"/>
    </ligand>
</feature>
<evidence type="ECO:0000313" key="9">
    <source>
        <dbReference type="EMBL" id="EGD21667.1"/>
    </source>
</evidence>
<feature type="binding site" evidence="7">
    <location>
        <position position="308"/>
    </location>
    <ligand>
        <name>N-formimidoyl-L-glutamate</name>
        <dbReference type="ChEBI" id="CHEBI:58928"/>
    </ligand>
</feature>
<sequence length="397" mass="41387">MTTTGPRTTALTNIGTLVTNDPSLGDGPLGVRENAAVVFEDGLVAWVGDSADAPAADTGFDLGGRAVLPGFVESHSHLVFAGERAEEFAARMSGEKYAAGGIRTTIEATRAASDDQLAANVRRLLDESLRSGSTTVEIKSGYGQSTRDELRSVQVAGRFTDEVTLLAAHVPPPEYAGRGDEYVTMAVDEMIPACAPYAKWIDVFCERGAFTVEQSRAVLAAGVAHGLIPRVHGNQLGEGPGVQLAVEMGAASVDHVTYVTDADIDALANSSTVATLLPGADFSTRNQYPGARALIDAGVTVALGADCNPGTCYTTSLPFCIAIAVRDMHMTPAEAVWAATAGGAKALRRDDVGSLRIGARADAIALDAPSYLHLAYRPGVPLVREVFKDGVLATTTN</sequence>
<dbReference type="InterPro" id="IPR005920">
    <property type="entry name" value="HutI"/>
</dbReference>
<keyword evidence="10" id="KW-1185">Reference proteome</keyword>
<dbReference type="NCBIfam" id="TIGR01224">
    <property type="entry name" value="hutI"/>
    <property type="match status" value="1"/>
</dbReference>
<dbReference type="InterPro" id="IPR006680">
    <property type="entry name" value="Amidohydro-rel"/>
</dbReference>
<dbReference type="UniPathway" id="UPA00379">
    <property type="reaction ID" value="UER00551"/>
</dbReference>
<dbReference type="InterPro" id="IPR032466">
    <property type="entry name" value="Metal_Hydrolase"/>
</dbReference>
<dbReference type="HAMAP" id="MF_00372">
    <property type="entry name" value="HutI"/>
    <property type="match status" value="1"/>
</dbReference>
<dbReference type="AlphaFoldDB" id="E9T7G7"/>
<dbReference type="SUPFAM" id="SSF51338">
    <property type="entry name" value="Composite domain of metallo-dependent hydrolases"/>
    <property type="match status" value="1"/>
</dbReference>
<dbReference type="PANTHER" id="PTHR42752:SF1">
    <property type="entry name" value="IMIDAZOLONEPROPIONASE-RELATED"/>
    <property type="match status" value="1"/>
</dbReference>
<dbReference type="GO" id="GO:0019557">
    <property type="term" value="P:L-histidine catabolic process to glutamate and formate"/>
    <property type="evidence" value="ECO:0007669"/>
    <property type="project" value="UniProtKB-UniPathway"/>
</dbReference>
<feature type="domain" description="Amidohydrolase-related" evidence="8">
    <location>
        <begin position="67"/>
        <end position="388"/>
    </location>
</feature>
<evidence type="ECO:0000256" key="7">
    <source>
        <dbReference type="HAMAP-Rule" id="MF_00372"/>
    </source>
</evidence>
<feature type="binding site" evidence="7">
    <location>
        <position position="75"/>
    </location>
    <ligand>
        <name>Zn(2+)</name>
        <dbReference type="ChEBI" id="CHEBI:29105"/>
    </ligand>
</feature>
<evidence type="ECO:0000256" key="6">
    <source>
        <dbReference type="ARBA" id="ARBA00023004"/>
    </source>
</evidence>
<feature type="binding site" evidence="7">
    <location>
        <position position="77"/>
    </location>
    <ligand>
        <name>Fe(3+)</name>
        <dbReference type="ChEBI" id="CHEBI:29034"/>
    </ligand>
</feature>
<feature type="binding site" evidence="7">
    <location>
        <position position="311"/>
    </location>
    <ligand>
        <name>4-imidazolone-5-propanoate</name>
        <dbReference type="ChEBI" id="CHEBI:77893"/>
    </ligand>
</feature>
<evidence type="ECO:0000256" key="4">
    <source>
        <dbReference type="ARBA" id="ARBA00022808"/>
    </source>
</evidence>